<dbReference type="InterPro" id="IPR012902">
    <property type="entry name" value="N_methyl_site"/>
</dbReference>
<reference evidence="1 2" key="1">
    <citation type="journal article" date="2021" name="Sci. Rep.">
        <title>Genome analysis of a halophilic bacterium Halomonas malpeensis YU-PRIM-29(T) reveals its exopolysaccharide and pigment producing capabilities.</title>
        <authorList>
            <person name="Athmika"/>
            <person name="Ghate S.D."/>
            <person name="Arun A.B."/>
            <person name="Rao S.S."/>
            <person name="Kumar S.T.A."/>
            <person name="Kandiyil M.K."/>
            <person name="Saptami K."/>
            <person name="Rekha P.D."/>
        </authorList>
    </citation>
    <scope>NUCLEOTIDE SEQUENCE [LARGE SCALE GENOMIC DNA]</scope>
    <source>
        <strain evidence="2">prim 29</strain>
    </source>
</reference>
<gene>
    <name evidence="1" type="ORF">GEV37_15120</name>
</gene>
<protein>
    <submittedName>
        <fullName evidence="1">Prepilin-type N-terminal cleavage/methylation domain-containing protein</fullName>
    </submittedName>
</protein>
<accession>A0ABS8DWK6</accession>
<evidence type="ECO:0000313" key="1">
    <source>
        <dbReference type="EMBL" id="MCB8890445.1"/>
    </source>
</evidence>
<dbReference type="RefSeq" id="WP_227391116.1">
    <property type="nucleotide sequence ID" value="NZ_JBHSCJ010000009.1"/>
</dbReference>
<dbReference type="PROSITE" id="PS00409">
    <property type="entry name" value="PROKAR_NTER_METHYL"/>
    <property type="match status" value="1"/>
</dbReference>
<dbReference type="NCBIfam" id="TIGR02532">
    <property type="entry name" value="IV_pilin_GFxxxE"/>
    <property type="match status" value="1"/>
</dbReference>
<dbReference type="Pfam" id="PF07963">
    <property type="entry name" value="N_methyl"/>
    <property type="match status" value="1"/>
</dbReference>
<proteinExistence type="predicted"/>
<dbReference type="Proteomes" id="UP001319882">
    <property type="component" value="Unassembled WGS sequence"/>
</dbReference>
<evidence type="ECO:0000313" key="2">
    <source>
        <dbReference type="Proteomes" id="UP001319882"/>
    </source>
</evidence>
<name>A0ABS8DWK6_9GAMM</name>
<keyword evidence="2" id="KW-1185">Reference proteome</keyword>
<sequence>MSGQRGFSLVEALIALVVLSLGLVGAAAMQLKALDSADEGYRRALASVAALDAQEQLWAAYRHTKQCAEIEVGRIESAWRRHWFQHPEAALAETAWGSIQRDACDFQITIVHAAPGSAPFAFRFELPVKP</sequence>
<organism evidence="1 2">
    <name type="scientific">Vreelandella malpeensis</name>
    <dbReference type="NCBI Taxonomy" id="1172368"/>
    <lineage>
        <taxon>Bacteria</taxon>
        <taxon>Pseudomonadati</taxon>
        <taxon>Pseudomonadota</taxon>
        <taxon>Gammaproteobacteria</taxon>
        <taxon>Oceanospirillales</taxon>
        <taxon>Halomonadaceae</taxon>
        <taxon>Vreelandella</taxon>
    </lineage>
</organism>
<dbReference type="EMBL" id="WHVL01000007">
    <property type="protein sequence ID" value="MCB8890445.1"/>
    <property type="molecule type" value="Genomic_DNA"/>
</dbReference>
<comment type="caution">
    <text evidence="1">The sequence shown here is derived from an EMBL/GenBank/DDBJ whole genome shotgun (WGS) entry which is preliminary data.</text>
</comment>